<reference evidence="4" key="1">
    <citation type="submission" date="2021-02" db="EMBL/GenBank/DDBJ databases">
        <authorList>
            <person name="Dougan E. K."/>
            <person name="Rhodes N."/>
            <person name="Thang M."/>
            <person name="Chan C."/>
        </authorList>
    </citation>
    <scope>NUCLEOTIDE SEQUENCE</scope>
</reference>
<dbReference type="GO" id="GO:0071949">
    <property type="term" value="F:FAD binding"/>
    <property type="evidence" value="ECO:0007669"/>
    <property type="project" value="InterPro"/>
</dbReference>
<dbReference type="SUPFAM" id="SSF51905">
    <property type="entry name" value="FAD/NAD(P)-binding domain"/>
    <property type="match status" value="1"/>
</dbReference>
<keyword evidence="5" id="KW-1185">Reference proteome</keyword>
<dbReference type="PRINTS" id="PR00420">
    <property type="entry name" value="RNGMNOXGNASE"/>
</dbReference>
<evidence type="ECO:0000256" key="2">
    <source>
        <dbReference type="ARBA" id="ARBA00023033"/>
    </source>
</evidence>
<dbReference type="AlphaFoldDB" id="A0A812QS56"/>
<dbReference type="PANTHER" id="PTHR13789">
    <property type="entry name" value="MONOOXYGENASE"/>
    <property type="match status" value="1"/>
</dbReference>
<organism evidence="4 5">
    <name type="scientific">Symbiodinium natans</name>
    <dbReference type="NCBI Taxonomy" id="878477"/>
    <lineage>
        <taxon>Eukaryota</taxon>
        <taxon>Sar</taxon>
        <taxon>Alveolata</taxon>
        <taxon>Dinophyceae</taxon>
        <taxon>Suessiales</taxon>
        <taxon>Symbiodiniaceae</taxon>
        <taxon>Symbiodinium</taxon>
    </lineage>
</organism>
<dbReference type="OrthoDB" id="16820at2759"/>
<evidence type="ECO:0000313" key="5">
    <source>
        <dbReference type="Proteomes" id="UP000604046"/>
    </source>
</evidence>
<dbReference type="InterPro" id="IPR050493">
    <property type="entry name" value="FAD-dep_Monooxygenase_BioMet"/>
</dbReference>
<evidence type="ECO:0000313" key="4">
    <source>
        <dbReference type="EMBL" id="CAE7400490.1"/>
    </source>
</evidence>
<keyword evidence="1" id="KW-0560">Oxidoreductase</keyword>
<comment type="caution">
    <text evidence="4">The sequence shown here is derived from an EMBL/GenBank/DDBJ whole genome shotgun (WGS) entry which is preliminary data.</text>
</comment>
<proteinExistence type="predicted"/>
<dbReference type="InterPro" id="IPR002938">
    <property type="entry name" value="FAD-bd"/>
</dbReference>
<evidence type="ECO:0000259" key="3">
    <source>
        <dbReference type="Pfam" id="PF01494"/>
    </source>
</evidence>
<name>A0A812QS56_9DINO</name>
<accession>A0A812QS56</accession>
<dbReference type="Gene3D" id="3.30.9.30">
    <property type="match status" value="1"/>
</dbReference>
<dbReference type="SUPFAM" id="SSF54373">
    <property type="entry name" value="FAD-linked reductases, C-terminal domain"/>
    <property type="match status" value="1"/>
</dbReference>
<keyword evidence="2" id="KW-0503">Monooxygenase</keyword>
<protein>
    <submittedName>
        <fullName evidence="4">PhzS protein</fullName>
    </submittedName>
</protein>
<dbReference type="Proteomes" id="UP000604046">
    <property type="component" value="Unassembled WGS sequence"/>
</dbReference>
<dbReference type="EMBL" id="CAJNDS010002263">
    <property type="protein sequence ID" value="CAE7400490.1"/>
    <property type="molecule type" value="Genomic_DNA"/>
</dbReference>
<evidence type="ECO:0000256" key="1">
    <source>
        <dbReference type="ARBA" id="ARBA00023002"/>
    </source>
</evidence>
<dbReference type="InterPro" id="IPR036188">
    <property type="entry name" value="FAD/NAD-bd_sf"/>
</dbReference>
<feature type="domain" description="FAD-binding" evidence="3">
    <location>
        <begin position="76"/>
        <end position="311"/>
    </location>
</feature>
<gene>
    <name evidence="4" type="primary">phzS</name>
    <name evidence="4" type="ORF">SNAT2548_LOCUS21804</name>
</gene>
<dbReference type="Gene3D" id="3.50.50.60">
    <property type="entry name" value="FAD/NAD(P)-binding domain"/>
    <property type="match status" value="1"/>
</dbReference>
<dbReference type="Pfam" id="PF01494">
    <property type="entry name" value="FAD_binding_3"/>
    <property type="match status" value="1"/>
</dbReference>
<dbReference type="GO" id="GO:0004497">
    <property type="term" value="F:monooxygenase activity"/>
    <property type="evidence" value="ECO:0007669"/>
    <property type="project" value="UniProtKB-KW"/>
</dbReference>
<dbReference type="PANTHER" id="PTHR13789:SF268">
    <property type="entry name" value="5-METHYLPHENAZINE-1-CARBOXYLATE 1-MONOOXYGENASE"/>
    <property type="match status" value="1"/>
</dbReference>
<sequence>MDNGATRALPGDSILTSAVEYFTSDGIFIASEAVGLSAGAPHPQLSAHRAKFHSTLVAECRRLLGEDRLILNHSFVHFEQGEDGMLSLQFESTDAKAPQPAVCCDFLVAADGLKSRVRACLLGSAEPRYTGRTIYRGLCEVDGVSADGRTVSLCGDQNCNFICYPISEKLREQGRFHCNWGFCTLRPHPGGVESWTSLAKLEDIREELERMGANSFAGLTPLQMAERSDSIIGWALFDRDPLETFDFGQVTLLGDAAHPLLPYGSQGATQAIMDAEALGVSYQNAMQSGTGIRGCIKAYSDLRCEVTGKVVIANREMGSTAVLKVVDQQTEGLELEAKRKWCSEHGARLHDEVIQKYRASMPKSVRARKPTATA</sequence>